<evidence type="ECO:0000256" key="4">
    <source>
        <dbReference type="ARBA" id="ARBA00023163"/>
    </source>
</evidence>
<keyword evidence="4" id="KW-0804">Transcription</keyword>
<proteinExistence type="predicted"/>
<dbReference type="SUPFAM" id="SSF53822">
    <property type="entry name" value="Periplasmic binding protein-like I"/>
    <property type="match status" value="1"/>
</dbReference>
<comment type="caution">
    <text evidence="7">The sequence shown here is derived from an EMBL/GenBank/DDBJ whole genome shotgun (WGS) entry which is preliminary data.</text>
</comment>
<keyword evidence="8" id="KW-1185">Reference proteome</keyword>
<dbReference type="Gene3D" id="3.40.50.2300">
    <property type="match status" value="2"/>
</dbReference>
<evidence type="ECO:0000313" key="8">
    <source>
        <dbReference type="Proteomes" id="UP000322025"/>
    </source>
</evidence>
<dbReference type="GO" id="GO:0000976">
    <property type="term" value="F:transcription cis-regulatory region binding"/>
    <property type="evidence" value="ECO:0007669"/>
    <property type="project" value="TreeGrafter"/>
</dbReference>
<dbReference type="EMBL" id="VMSO01000001">
    <property type="protein sequence ID" value="KAA8502925.1"/>
    <property type="molecule type" value="Genomic_DNA"/>
</dbReference>
<dbReference type="Pfam" id="PF00356">
    <property type="entry name" value="LacI"/>
    <property type="match status" value="1"/>
</dbReference>
<dbReference type="InterPro" id="IPR028082">
    <property type="entry name" value="Peripla_BP_I"/>
</dbReference>
<organism evidence="7 8">
    <name type="scientific">Mediterraneibacter catenae</name>
    <dbReference type="NCBI Taxonomy" id="2594882"/>
    <lineage>
        <taxon>Bacteria</taxon>
        <taxon>Bacillati</taxon>
        <taxon>Bacillota</taxon>
        <taxon>Clostridia</taxon>
        <taxon>Lachnospirales</taxon>
        <taxon>Lachnospiraceae</taxon>
        <taxon>Mediterraneibacter</taxon>
    </lineage>
</organism>
<dbReference type="InterPro" id="IPR012318">
    <property type="entry name" value="HTH_CRP"/>
</dbReference>
<dbReference type="PROSITE" id="PS50932">
    <property type="entry name" value="HTH_LACI_2"/>
    <property type="match status" value="1"/>
</dbReference>
<dbReference type="InterPro" id="IPR000843">
    <property type="entry name" value="HTH_LacI"/>
</dbReference>
<evidence type="ECO:0000256" key="1">
    <source>
        <dbReference type="ARBA" id="ARBA00022491"/>
    </source>
</evidence>
<gene>
    <name evidence="7" type="ORF">FNY66_01345</name>
</gene>
<evidence type="ECO:0000256" key="3">
    <source>
        <dbReference type="ARBA" id="ARBA00023125"/>
    </source>
</evidence>
<dbReference type="OrthoDB" id="56125at2"/>
<name>A0A5M9I579_9FIRM</name>
<keyword evidence="2" id="KW-0805">Transcription regulation</keyword>
<dbReference type="Gene3D" id="1.10.260.40">
    <property type="entry name" value="lambda repressor-like DNA-binding domains"/>
    <property type="match status" value="1"/>
</dbReference>
<evidence type="ECO:0000313" key="7">
    <source>
        <dbReference type="EMBL" id="KAA8502925.1"/>
    </source>
</evidence>
<feature type="domain" description="HTH lacI-type" evidence="5">
    <location>
        <begin position="5"/>
        <end position="66"/>
    </location>
</feature>
<feature type="domain" description="HTH crp-type" evidence="6">
    <location>
        <begin position="1"/>
        <end position="44"/>
    </location>
</feature>
<dbReference type="InterPro" id="IPR046335">
    <property type="entry name" value="LacI/GalR-like_sensor"/>
</dbReference>
<sequence length="344" mass="38496">MEKKITIQDIADALGLSRNTVSKALNNTGVLAADTRQKILEKAAEMGYRRVIYISEPSPAEKGEVKELALITQNMPYGSHFGTYALNTFQERMSKNNYRLSMFPVRDTEIASLNLPMGFNKEKTAGIICLELFDPEYIEMLNTLDIPLLFLDTAADIDMTQINADFLLMENHMSMFNLTDTLIQNGYRRFAFAGNPGHCRSFSERYQGFVHALSANQLEPCSTQFTGRSVFSDSQTLEETVNRTLQLPEVIVCANDATAVNLIRALKKCGINVPGDILITGFDNSTESRIVEPRLTTVDIPSSKMGYIAADMLLSRINEPDMPYRITHVQTTLKFRASTGDLNF</sequence>
<dbReference type="InterPro" id="IPR010982">
    <property type="entry name" value="Lambda_DNA-bd_dom_sf"/>
</dbReference>
<dbReference type="RefSeq" id="WP_150310068.1">
    <property type="nucleotide sequence ID" value="NZ_VMSO01000001.1"/>
</dbReference>
<dbReference type="SMART" id="SM00354">
    <property type="entry name" value="HTH_LACI"/>
    <property type="match status" value="1"/>
</dbReference>
<dbReference type="PANTHER" id="PTHR30146:SF148">
    <property type="entry name" value="HTH-TYPE TRANSCRIPTIONAL REPRESSOR PURR-RELATED"/>
    <property type="match status" value="1"/>
</dbReference>
<dbReference type="GO" id="GO:0003700">
    <property type="term" value="F:DNA-binding transcription factor activity"/>
    <property type="evidence" value="ECO:0007669"/>
    <property type="project" value="TreeGrafter"/>
</dbReference>
<keyword evidence="3" id="KW-0238">DNA-binding</keyword>
<dbReference type="SUPFAM" id="SSF47413">
    <property type="entry name" value="lambda repressor-like DNA-binding domains"/>
    <property type="match status" value="1"/>
</dbReference>
<protein>
    <submittedName>
        <fullName evidence="7">LacI family transcriptional regulator</fullName>
    </submittedName>
</protein>
<dbReference type="CDD" id="cd01392">
    <property type="entry name" value="HTH_LacI"/>
    <property type="match status" value="1"/>
</dbReference>
<reference evidence="7" key="1">
    <citation type="submission" date="2019-07" db="EMBL/GenBank/DDBJ databases">
        <authorList>
            <person name="Wongkuna S."/>
            <person name="Scaria J."/>
        </authorList>
    </citation>
    <scope>NUCLEOTIDE SEQUENCE [LARGE SCALE GENOMIC DNA]</scope>
    <source>
        <strain evidence="7">SW178</strain>
    </source>
</reference>
<keyword evidence="1" id="KW-0678">Repressor</keyword>
<evidence type="ECO:0000259" key="6">
    <source>
        <dbReference type="PROSITE" id="PS51063"/>
    </source>
</evidence>
<evidence type="ECO:0000259" key="5">
    <source>
        <dbReference type="PROSITE" id="PS50932"/>
    </source>
</evidence>
<evidence type="ECO:0000256" key="2">
    <source>
        <dbReference type="ARBA" id="ARBA00023015"/>
    </source>
</evidence>
<dbReference type="PANTHER" id="PTHR30146">
    <property type="entry name" value="LACI-RELATED TRANSCRIPTIONAL REPRESSOR"/>
    <property type="match status" value="1"/>
</dbReference>
<dbReference type="Pfam" id="PF13377">
    <property type="entry name" value="Peripla_BP_3"/>
    <property type="match status" value="1"/>
</dbReference>
<dbReference type="AlphaFoldDB" id="A0A5M9I579"/>
<dbReference type="Proteomes" id="UP000322025">
    <property type="component" value="Unassembled WGS sequence"/>
</dbReference>
<dbReference type="PROSITE" id="PS51063">
    <property type="entry name" value="HTH_CRP_2"/>
    <property type="match status" value="1"/>
</dbReference>
<accession>A0A5M9I579</accession>